<dbReference type="PANTHER" id="PTHR30158">
    <property type="entry name" value="ACRA/E-RELATED COMPONENT OF DRUG EFFLUX TRANSPORTER"/>
    <property type="match status" value="1"/>
</dbReference>
<dbReference type="GO" id="GO:0005886">
    <property type="term" value="C:plasma membrane"/>
    <property type="evidence" value="ECO:0007669"/>
    <property type="project" value="TreeGrafter"/>
</dbReference>
<feature type="domain" description="Multidrug resistance protein MdtA-like barrel-sandwich hybrid" evidence="3">
    <location>
        <begin position="66"/>
        <end position="206"/>
    </location>
</feature>
<evidence type="ECO:0000313" key="6">
    <source>
        <dbReference type="EMBL" id="MPM18057.1"/>
    </source>
</evidence>
<comment type="caution">
    <text evidence="6">The sequence shown here is derived from an EMBL/GenBank/DDBJ whole genome shotgun (WGS) entry which is preliminary data.</text>
</comment>
<dbReference type="NCBIfam" id="TIGR01730">
    <property type="entry name" value="RND_mfp"/>
    <property type="match status" value="1"/>
</dbReference>
<protein>
    <submittedName>
        <fullName evidence="6">Multidrug efflux pump subunit AcrA</fullName>
    </submittedName>
</protein>
<reference evidence="6" key="1">
    <citation type="submission" date="2019-08" db="EMBL/GenBank/DDBJ databases">
        <authorList>
            <person name="Kucharzyk K."/>
            <person name="Murdoch R.W."/>
            <person name="Higgins S."/>
            <person name="Loffler F."/>
        </authorList>
    </citation>
    <scope>NUCLEOTIDE SEQUENCE</scope>
</reference>
<dbReference type="InterPro" id="IPR058626">
    <property type="entry name" value="MdtA-like_b-barrel"/>
</dbReference>
<proteinExistence type="predicted"/>
<dbReference type="SUPFAM" id="SSF111369">
    <property type="entry name" value="HlyD-like secretion proteins"/>
    <property type="match status" value="1"/>
</dbReference>
<dbReference type="FunFam" id="2.40.420.20:FF:000001">
    <property type="entry name" value="Efflux RND transporter periplasmic adaptor subunit"/>
    <property type="match status" value="1"/>
</dbReference>
<dbReference type="InterPro" id="IPR058627">
    <property type="entry name" value="MdtA-like_C"/>
</dbReference>
<comment type="subcellular location">
    <subcellularLocation>
        <location evidence="1">Cell envelope</location>
    </subcellularLocation>
</comment>
<dbReference type="GO" id="GO:0022857">
    <property type="term" value="F:transmembrane transporter activity"/>
    <property type="evidence" value="ECO:0007669"/>
    <property type="project" value="InterPro"/>
</dbReference>
<dbReference type="AlphaFoldDB" id="A0A644XPZ7"/>
<dbReference type="Pfam" id="PF25876">
    <property type="entry name" value="HH_MFP_RND"/>
    <property type="match status" value="1"/>
</dbReference>
<organism evidence="6">
    <name type="scientific">bioreactor metagenome</name>
    <dbReference type="NCBI Taxonomy" id="1076179"/>
    <lineage>
        <taxon>unclassified sequences</taxon>
        <taxon>metagenomes</taxon>
        <taxon>ecological metagenomes</taxon>
    </lineage>
</organism>
<feature type="domain" description="Multidrug resistance protein MdtA-like beta-barrel" evidence="4">
    <location>
        <begin position="211"/>
        <end position="293"/>
    </location>
</feature>
<dbReference type="Pfam" id="PF25917">
    <property type="entry name" value="BSH_RND"/>
    <property type="match status" value="1"/>
</dbReference>
<feature type="domain" description="Multidrug resistance protein MdtA-like alpha-helical hairpin" evidence="2">
    <location>
        <begin position="106"/>
        <end position="173"/>
    </location>
</feature>
<evidence type="ECO:0000256" key="1">
    <source>
        <dbReference type="ARBA" id="ARBA00004196"/>
    </source>
</evidence>
<dbReference type="Pfam" id="PF25944">
    <property type="entry name" value="Beta-barrel_RND"/>
    <property type="match status" value="1"/>
</dbReference>
<dbReference type="GO" id="GO:0046677">
    <property type="term" value="P:response to antibiotic"/>
    <property type="evidence" value="ECO:0007669"/>
    <property type="project" value="TreeGrafter"/>
</dbReference>
<feature type="domain" description="Multidrug resistance protein MdtA-like C-terminal permuted SH3" evidence="5">
    <location>
        <begin position="303"/>
        <end position="361"/>
    </location>
</feature>
<dbReference type="Gene3D" id="2.40.50.100">
    <property type="match status" value="1"/>
</dbReference>
<accession>A0A644XPZ7</accession>
<dbReference type="PANTHER" id="PTHR30158:SF3">
    <property type="entry name" value="MULTIDRUG EFFLUX PUMP SUBUNIT ACRA-RELATED"/>
    <property type="match status" value="1"/>
</dbReference>
<dbReference type="Pfam" id="PF25967">
    <property type="entry name" value="RND-MFP_C"/>
    <property type="match status" value="1"/>
</dbReference>
<evidence type="ECO:0000259" key="4">
    <source>
        <dbReference type="Pfam" id="PF25944"/>
    </source>
</evidence>
<dbReference type="EMBL" id="VSSQ01002912">
    <property type="protein sequence ID" value="MPM18057.1"/>
    <property type="molecule type" value="Genomic_DNA"/>
</dbReference>
<dbReference type="Gene3D" id="1.10.287.470">
    <property type="entry name" value="Helix hairpin bin"/>
    <property type="match status" value="1"/>
</dbReference>
<dbReference type="Gene3D" id="2.40.30.170">
    <property type="match status" value="1"/>
</dbReference>
<dbReference type="InterPro" id="IPR006143">
    <property type="entry name" value="RND_pump_MFP"/>
</dbReference>
<sequence length="386" mass="41362">MSLIRLNRKWSYVSLLLAFVMLLATGCSRQAAKTGSQAVEVKATQVIQKDTPITYEFVGQVAAKDQVEIRAKVAGNIVQKMVAGGATVQAGQPLFAIDRKQYDAALLNVRATLVQSEATLSQAQRDLARYEQLVAQGAVSQQMYDNAVTQVQQANAVVEANRAKVVQAEADIQDTMIVSPLSGRIDVKDLSSGSFVQAGATTIATVSSVDPVFVQFSMSENEYLSFAKKGNGNSPAEWFGALTLILSDDSQYPLTGEIEQVDKGLAQNTGTLTLKAVFPNPQHILVPGMFGRVVAQGGIRQGAMMIPQRALQQILGKNFVTVVDADGKAESRAIKIGNQIGTMMIVEEGLNPGDTVVVEGFHKVQPGTPLNVTMIAPEELKSPVQK</sequence>
<gene>
    <name evidence="6" type="primary">acrA_1</name>
    <name evidence="6" type="ORF">SDC9_64463</name>
</gene>
<name>A0A644XPZ7_9ZZZZ</name>
<dbReference type="InterPro" id="IPR058624">
    <property type="entry name" value="MdtA-like_HH"/>
</dbReference>
<dbReference type="InterPro" id="IPR058625">
    <property type="entry name" value="MdtA-like_BSH"/>
</dbReference>
<evidence type="ECO:0000259" key="3">
    <source>
        <dbReference type="Pfam" id="PF25917"/>
    </source>
</evidence>
<dbReference type="GO" id="GO:0030313">
    <property type="term" value="C:cell envelope"/>
    <property type="evidence" value="ECO:0007669"/>
    <property type="project" value="UniProtKB-SubCell"/>
</dbReference>
<evidence type="ECO:0000259" key="2">
    <source>
        <dbReference type="Pfam" id="PF25876"/>
    </source>
</evidence>
<evidence type="ECO:0000259" key="5">
    <source>
        <dbReference type="Pfam" id="PF25967"/>
    </source>
</evidence>
<dbReference type="PROSITE" id="PS51257">
    <property type="entry name" value="PROKAR_LIPOPROTEIN"/>
    <property type="match status" value="1"/>
</dbReference>
<dbReference type="Gene3D" id="2.40.420.20">
    <property type="match status" value="1"/>
</dbReference>